<dbReference type="InterPro" id="IPR036249">
    <property type="entry name" value="Thioredoxin-like_sf"/>
</dbReference>
<keyword evidence="3" id="KW-1185">Reference proteome</keyword>
<dbReference type="OrthoDB" id="409136at2759"/>
<dbReference type="GO" id="GO:0005634">
    <property type="term" value="C:nucleus"/>
    <property type="evidence" value="ECO:0007669"/>
    <property type="project" value="TreeGrafter"/>
</dbReference>
<dbReference type="PROSITE" id="PS51352">
    <property type="entry name" value="THIOREDOXIN_2"/>
    <property type="match status" value="1"/>
</dbReference>
<evidence type="ECO:0000313" key="3">
    <source>
        <dbReference type="Proteomes" id="UP000193642"/>
    </source>
</evidence>
<dbReference type="PANTHER" id="PTHR46472:SF1">
    <property type="entry name" value="NUCLEOREDOXIN"/>
    <property type="match status" value="1"/>
</dbReference>
<evidence type="ECO:0000313" key="2">
    <source>
        <dbReference type="EMBL" id="ORY52380.1"/>
    </source>
</evidence>
<dbReference type="InterPro" id="IPR013766">
    <property type="entry name" value="Thioredoxin_domain"/>
</dbReference>
<dbReference type="SUPFAM" id="SSF52833">
    <property type="entry name" value="Thioredoxin-like"/>
    <property type="match status" value="1"/>
</dbReference>
<dbReference type="PANTHER" id="PTHR46472">
    <property type="entry name" value="NUCLEOREDOXIN"/>
    <property type="match status" value="1"/>
</dbReference>
<feature type="domain" description="Thioredoxin" evidence="1">
    <location>
        <begin position="1"/>
        <end position="152"/>
    </location>
</feature>
<organism evidence="2 3">
    <name type="scientific">Rhizoclosmatium globosum</name>
    <dbReference type="NCBI Taxonomy" id="329046"/>
    <lineage>
        <taxon>Eukaryota</taxon>
        <taxon>Fungi</taxon>
        <taxon>Fungi incertae sedis</taxon>
        <taxon>Chytridiomycota</taxon>
        <taxon>Chytridiomycota incertae sedis</taxon>
        <taxon>Chytridiomycetes</taxon>
        <taxon>Chytridiales</taxon>
        <taxon>Chytriomycetaceae</taxon>
        <taxon>Rhizoclosmatium</taxon>
    </lineage>
</organism>
<dbReference type="InterPro" id="IPR012336">
    <property type="entry name" value="Thioredoxin-like_fold"/>
</dbReference>
<sequence>MENIPVNFEDLLGPTLFSQSVEVATSTTLAAKKYTAILFSASWCKPCLMVTPKLKDLYAKVESDLNIVLVGGDRDVESITTYYASMPWLSAQPSPDLFAKVPEALACTSLPSLLIFDSNGTLITKDGVASLMEDPQALHFPWAKKTVISVLADASLVVSQDALVPRIEGKTVAVFFDSFTQEDNYWMQCNGGCEKSPFPINFCEKCPAYKLCNGCLARVGEIHGGDHTFDVVPGVDLAERSQKARETLVGLYSSKPEDFEVLMVSHAKTAEEHAQHVASVPWPVVAFDETHSVAFHLKGFFDIFGDKAELVVLDAERNVVNKDAIISLFKGAAIPFPNHKVGDIVQGNMANGQHQGSKPFMLLCSGKSSKEEQARHESLLEAVSDRLAVPDSDPKMLFFYESSTSEVNRNLRGWGLNMGFACGQQTGVDLLIVDYSVPFIYHYNEEITEDVLVQLSEDFLSGQLKETWFRNRKENMKRAKAAAEAEAEAAAKAEAESQVVVPEAKPQQWKKTVTTTTTTVTTKTKAGDSVTKSTTEKRTVFAIIA</sequence>
<dbReference type="GO" id="GO:0031397">
    <property type="term" value="P:negative regulation of protein ubiquitination"/>
    <property type="evidence" value="ECO:0007669"/>
    <property type="project" value="TreeGrafter"/>
</dbReference>
<name>A0A1Y2CZF9_9FUNG</name>
<comment type="caution">
    <text evidence="2">The sequence shown here is derived from an EMBL/GenBank/DDBJ whole genome shotgun (WGS) entry which is preliminary data.</text>
</comment>
<evidence type="ECO:0000259" key="1">
    <source>
        <dbReference type="PROSITE" id="PS51352"/>
    </source>
</evidence>
<reference evidence="2 3" key="1">
    <citation type="submission" date="2016-07" db="EMBL/GenBank/DDBJ databases">
        <title>Pervasive Adenine N6-methylation of Active Genes in Fungi.</title>
        <authorList>
            <consortium name="DOE Joint Genome Institute"/>
            <person name="Mondo S.J."/>
            <person name="Dannebaum R.O."/>
            <person name="Kuo R.C."/>
            <person name="Labutti K."/>
            <person name="Haridas S."/>
            <person name="Kuo A."/>
            <person name="Salamov A."/>
            <person name="Ahrendt S.R."/>
            <person name="Lipzen A."/>
            <person name="Sullivan W."/>
            <person name="Andreopoulos W.B."/>
            <person name="Clum A."/>
            <person name="Lindquist E."/>
            <person name="Daum C."/>
            <person name="Ramamoorthy G.K."/>
            <person name="Gryganskyi A."/>
            <person name="Culley D."/>
            <person name="Magnuson J.K."/>
            <person name="James T.Y."/>
            <person name="O'Malley M.A."/>
            <person name="Stajich J.E."/>
            <person name="Spatafora J.W."/>
            <person name="Visel A."/>
            <person name="Grigoriev I.V."/>
        </authorList>
    </citation>
    <scope>NUCLEOTIDE SEQUENCE [LARGE SCALE GENOMIC DNA]</scope>
    <source>
        <strain evidence="2 3">JEL800</strain>
    </source>
</reference>
<dbReference type="GO" id="GO:0004791">
    <property type="term" value="F:thioredoxin-disulfide reductase (NADPH) activity"/>
    <property type="evidence" value="ECO:0007669"/>
    <property type="project" value="TreeGrafter"/>
</dbReference>
<dbReference type="Proteomes" id="UP000193642">
    <property type="component" value="Unassembled WGS sequence"/>
</dbReference>
<accession>A0A1Y2CZF9</accession>
<dbReference type="Gene3D" id="3.40.30.10">
    <property type="entry name" value="Glutaredoxin"/>
    <property type="match status" value="1"/>
</dbReference>
<protein>
    <recommendedName>
        <fullName evidence="1">Thioredoxin domain-containing protein</fullName>
    </recommendedName>
</protein>
<dbReference type="AlphaFoldDB" id="A0A1Y2CZF9"/>
<gene>
    <name evidence="2" type="ORF">BCR33DRAFT_779695</name>
</gene>
<dbReference type="Pfam" id="PF13905">
    <property type="entry name" value="Thioredoxin_8"/>
    <property type="match status" value="1"/>
</dbReference>
<proteinExistence type="predicted"/>
<dbReference type="EMBL" id="MCGO01000003">
    <property type="protein sequence ID" value="ORY52380.1"/>
    <property type="molecule type" value="Genomic_DNA"/>
</dbReference>